<dbReference type="EMBL" id="MU001631">
    <property type="protein sequence ID" value="KAF2487929.1"/>
    <property type="molecule type" value="Genomic_DNA"/>
</dbReference>
<keyword evidence="4" id="KW-1185">Reference proteome</keyword>
<dbReference type="Proteomes" id="UP000799767">
    <property type="component" value="Unassembled WGS sequence"/>
</dbReference>
<reference evidence="3" key="1">
    <citation type="journal article" date="2020" name="Stud. Mycol.">
        <title>101 Dothideomycetes genomes: a test case for predicting lifestyles and emergence of pathogens.</title>
        <authorList>
            <person name="Haridas S."/>
            <person name="Albert R."/>
            <person name="Binder M."/>
            <person name="Bloem J."/>
            <person name="Labutti K."/>
            <person name="Salamov A."/>
            <person name="Andreopoulos B."/>
            <person name="Baker S."/>
            <person name="Barry K."/>
            <person name="Bills G."/>
            <person name="Bluhm B."/>
            <person name="Cannon C."/>
            <person name="Castanera R."/>
            <person name="Culley D."/>
            <person name="Daum C."/>
            <person name="Ezra D."/>
            <person name="Gonzalez J."/>
            <person name="Henrissat B."/>
            <person name="Kuo A."/>
            <person name="Liang C."/>
            <person name="Lipzen A."/>
            <person name="Lutzoni F."/>
            <person name="Magnuson J."/>
            <person name="Mondo S."/>
            <person name="Nolan M."/>
            <person name="Ohm R."/>
            <person name="Pangilinan J."/>
            <person name="Park H.-J."/>
            <person name="Ramirez L."/>
            <person name="Alfaro M."/>
            <person name="Sun H."/>
            <person name="Tritt A."/>
            <person name="Yoshinaga Y."/>
            <person name="Zwiers L.-H."/>
            <person name="Turgeon B."/>
            <person name="Goodwin S."/>
            <person name="Spatafora J."/>
            <person name="Crous P."/>
            <person name="Grigoriev I."/>
        </authorList>
    </citation>
    <scope>NUCLEOTIDE SEQUENCE</scope>
    <source>
        <strain evidence="3">CBS 113389</strain>
    </source>
</reference>
<accession>A0A6A6Q7B6</accession>
<dbReference type="GeneID" id="54473423"/>
<feature type="transmembrane region" description="Helical" evidence="2">
    <location>
        <begin position="6"/>
        <end position="27"/>
    </location>
</feature>
<evidence type="ECO:0000313" key="4">
    <source>
        <dbReference type="Proteomes" id="UP000799767"/>
    </source>
</evidence>
<dbReference type="RefSeq" id="XP_033594498.1">
    <property type="nucleotide sequence ID" value="XM_033732421.1"/>
</dbReference>
<feature type="compositionally biased region" description="Gly residues" evidence="1">
    <location>
        <begin position="132"/>
        <end position="141"/>
    </location>
</feature>
<organism evidence="3 4">
    <name type="scientific">Neohortaea acidophila</name>
    <dbReference type="NCBI Taxonomy" id="245834"/>
    <lineage>
        <taxon>Eukaryota</taxon>
        <taxon>Fungi</taxon>
        <taxon>Dikarya</taxon>
        <taxon>Ascomycota</taxon>
        <taxon>Pezizomycotina</taxon>
        <taxon>Dothideomycetes</taxon>
        <taxon>Dothideomycetidae</taxon>
        <taxon>Mycosphaerellales</taxon>
        <taxon>Teratosphaeriaceae</taxon>
        <taxon>Neohortaea</taxon>
    </lineage>
</organism>
<dbReference type="AlphaFoldDB" id="A0A6A6Q7B6"/>
<sequence>MAISGWGIFLIILVLVVIGGVGGYVFYAQYRAKKLGLPPPNLNPFHQRAGAQGSGSGGFVGWISDQVNSLRRGRTAGGAYEGAGLGGGSGYNERRGFGALEPDEAWNARVDDEAGGYYEEQELGLQDPSRGPYGGGGYGEGGVHDGRGRSRSRDGRANPFGDHAEESNVSLRTVSPRPDAQGMQPPQRPGHKRGASNLSVAGAEDSPTERRSMFREDV</sequence>
<feature type="region of interest" description="Disordered" evidence="1">
    <location>
        <begin position="121"/>
        <end position="218"/>
    </location>
</feature>
<keyword evidence="2" id="KW-1133">Transmembrane helix</keyword>
<name>A0A6A6Q7B6_9PEZI</name>
<evidence type="ECO:0000313" key="3">
    <source>
        <dbReference type="EMBL" id="KAF2487929.1"/>
    </source>
</evidence>
<keyword evidence="2" id="KW-0472">Membrane</keyword>
<protein>
    <submittedName>
        <fullName evidence="3">Uncharacterized protein</fullName>
    </submittedName>
</protein>
<evidence type="ECO:0000256" key="1">
    <source>
        <dbReference type="SAM" id="MobiDB-lite"/>
    </source>
</evidence>
<feature type="compositionally biased region" description="Basic and acidic residues" evidence="1">
    <location>
        <begin position="142"/>
        <end position="166"/>
    </location>
</feature>
<proteinExistence type="predicted"/>
<feature type="compositionally biased region" description="Basic and acidic residues" evidence="1">
    <location>
        <begin position="207"/>
        <end position="218"/>
    </location>
</feature>
<dbReference type="OrthoDB" id="5414285at2759"/>
<keyword evidence="2" id="KW-0812">Transmembrane</keyword>
<evidence type="ECO:0000256" key="2">
    <source>
        <dbReference type="SAM" id="Phobius"/>
    </source>
</evidence>
<gene>
    <name evidence="3" type="ORF">BDY17DRAFT_289966</name>
</gene>